<organism evidence="7 8">
    <name type="scientific">Citrobacter youngae ATCC 29220</name>
    <dbReference type="NCBI Taxonomy" id="500640"/>
    <lineage>
        <taxon>Bacteria</taxon>
        <taxon>Pseudomonadati</taxon>
        <taxon>Pseudomonadota</taxon>
        <taxon>Gammaproteobacteria</taxon>
        <taxon>Enterobacterales</taxon>
        <taxon>Enterobacteriaceae</taxon>
        <taxon>Citrobacter</taxon>
        <taxon>Citrobacter freundii complex</taxon>
    </lineage>
</organism>
<dbReference type="Pfam" id="PF12834">
    <property type="entry name" value="Phage_int_SAM_2"/>
    <property type="match status" value="1"/>
</dbReference>
<evidence type="ECO:0000256" key="2">
    <source>
        <dbReference type="ARBA" id="ARBA00023125"/>
    </source>
</evidence>
<dbReference type="Gene3D" id="1.10.150.130">
    <property type="match status" value="1"/>
</dbReference>
<evidence type="ECO:0000259" key="5">
    <source>
        <dbReference type="PROSITE" id="PS51898"/>
    </source>
</evidence>
<evidence type="ECO:0000313" key="7">
    <source>
        <dbReference type="EMBL" id="EFE10129.1"/>
    </source>
</evidence>
<dbReference type="EMBL" id="ABWL02000002">
    <property type="protein sequence ID" value="EFE10129.1"/>
    <property type="molecule type" value="Genomic_DNA"/>
</dbReference>
<dbReference type="InterPro" id="IPR024457">
    <property type="entry name" value="Putative_integrase_N"/>
</dbReference>
<evidence type="ECO:0000259" key="6">
    <source>
        <dbReference type="PROSITE" id="PS51900"/>
    </source>
</evidence>
<dbReference type="GO" id="GO:0015074">
    <property type="term" value="P:DNA integration"/>
    <property type="evidence" value="ECO:0007669"/>
    <property type="project" value="UniProtKB-KW"/>
</dbReference>
<dbReference type="GO" id="GO:0006310">
    <property type="term" value="P:DNA recombination"/>
    <property type="evidence" value="ECO:0007669"/>
    <property type="project" value="UniProtKB-KW"/>
</dbReference>
<dbReference type="InterPro" id="IPR010998">
    <property type="entry name" value="Integrase_recombinase_N"/>
</dbReference>
<comment type="caution">
    <text evidence="7">The sequence shown here is derived from an EMBL/GenBank/DDBJ whole genome shotgun (WGS) entry which is preliminary data.</text>
</comment>
<dbReference type="eggNOG" id="COG0582">
    <property type="taxonomic scope" value="Bacteria"/>
</dbReference>
<gene>
    <name evidence="7" type="ORF">CIT292_06296</name>
</gene>
<protein>
    <recommendedName>
        <fullName evidence="9">Core-binding (CB) domain-containing protein</fullName>
    </recommendedName>
</protein>
<evidence type="ECO:0000256" key="4">
    <source>
        <dbReference type="PROSITE-ProRule" id="PRU01248"/>
    </source>
</evidence>
<feature type="domain" description="Tyr recombinase" evidence="5">
    <location>
        <begin position="140"/>
        <end position="317"/>
    </location>
</feature>
<dbReference type="AlphaFoldDB" id="D4B7J9"/>
<keyword evidence="2 4" id="KW-0238">DNA-binding</keyword>
<keyword evidence="1" id="KW-0229">DNA integration</keyword>
<feature type="domain" description="Core-binding (CB)" evidence="6">
    <location>
        <begin position="25"/>
        <end position="112"/>
    </location>
</feature>
<dbReference type="HOGENOM" id="CLU_084195_1_0_6"/>
<evidence type="ECO:0000256" key="3">
    <source>
        <dbReference type="ARBA" id="ARBA00023172"/>
    </source>
</evidence>
<sequence length="317" mass="35697">MAQFSAPYIHHAPEKWSKPVTTKEVCMSRLAQDMKKLAHRAGGSHKTVHDREQMAQRFAHHLLAQNIQITRTDHIKARHITGYINERLAQGISPRTLQNEMAMVRSILTEAGRTQLSQSELISNRSLGISGACRDGTHRAIPDVFYQQVLERIQQTDAGLAASLQLARVMGLRGQEAVQCCQSLKTWDKQLEKGTERLPVIFGTKGGRPRMTQVTDREAVRQAVKEALNIAGERNGHLIDKPDLKSAMDYWHNHLRDAGLTGEYSPHSLRYAWAQDAIRYYEEQGLSHKEALAVTSTDLGHGDGRGRYIEQVYGQMD</sequence>
<evidence type="ECO:0000256" key="1">
    <source>
        <dbReference type="ARBA" id="ARBA00022908"/>
    </source>
</evidence>
<dbReference type="InterPro" id="IPR002104">
    <property type="entry name" value="Integrase_catalytic"/>
</dbReference>
<dbReference type="InterPro" id="IPR024456">
    <property type="entry name" value="Integrase_catalytic_putative"/>
</dbReference>
<dbReference type="InterPro" id="IPR011010">
    <property type="entry name" value="DNA_brk_join_enz"/>
</dbReference>
<dbReference type="SUPFAM" id="SSF56349">
    <property type="entry name" value="DNA breaking-rejoining enzymes"/>
    <property type="match status" value="1"/>
</dbReference>
<dbReference type="GO" id="GO:0003677">
    <property type="term" value="F:DNA binding"/>
    <property type="evidence" value="ECO:0007669"/>
    <property type="project" value="UniProtKB-UniRule"/>
</dbReference>
<dbReference type="Proteomes" id="UP000003880">
    <property type="component" value="Unassembled WGS sequence"/>
</dbReference>
<accession>D4B7J9</accession>
<dbReference type="Pfam" id="PF12835">
    <property type="entry name" value="Integrase_1"/>
    <property type="match status" value="1"/>
</dbReference>
<keyword evidence="3" id="KW-0233">DNA recombination</keyword>
<dbReference type="InterPro" id="IPR044068">
    <property type="entry name" value="CB"/>
</dbReference>
<dbReference type="PROSITE" id="PS51898">
    <property type="entry name" value="TYR_RECOMBINASE"/>
    <property type="match status" value="1"/>
</dbReference>
<dbReference type="PROSITE" id="PS51900">
    <property type="entry name" value="CB"/>
    <property type="match status" value="1"/>
</dbReference>
<evidence type="ECO:0000313" key="8">
    <source>
        <dbReference type="Proteomes" id="UP000003880"/>
    </source>
</evidence>
<dbReference type="InterPro" id="IPR013762">
    <property type="entry name" value="Integrase-like_cat_sf"/>
</dbReference>
<name>D4B7J9_9ENTR</name>
<reference evidence="7 8" key="1">
    <citation type="submission" date="2010-02" db="EMBL/GenBank/DDBJ databases">
        <authorList>
            <person name="Weinstock G."/>
            <person name="Sodergren E."/>
            <person name="Clifton S."/>
            <person name="Fulton L."/>
            <person name="Fulton B."/>
            <person name="Courtney L."/>
            <person name="Fronick C."/>
            <person name="Harrison M."/>
            <person name="Strong C."/>
            <person name="Farmer C."/>
            <person name="Delahaunty K."/>
            <person name="Markovic C."/>
            <person name="Hall O."/>
            <person name="Minx P."/>
            <person name="Tomlinson C."/>
            <person name="Mitreva M."/>
            <person name="Nelson J."/>
            <person name="Hou S."/>
            <person name="Wollam A."/>
            <person name="Pepin K.H."/>
            <person name="Johnson M."/>
            <person name="Bhonagiri V."/>
            <person name="Zhang X."/>
            <person name="Suruliraj S."/>
            <person name="Warren W."/>
            <person name="Chinwalla A."/>
            <person name="Mardis E.R."/>
            <person name="Wilson R.K."/>
        </authorList>
    </citation>
    <scope>NUCLEOTIDE SEQUENCE [LARGE SCALE GENOMIC DNA]</scope>
    <source>
        <strain evidence="7 8">ATCC 29220</strain>
    </source>
</reference>
<dbReference type="Gene3D" id="1.10.443.10">
    <property type="entry name" value="Intergrase catalytic core"/>
    <property type="match status" value="1"/>
</dbReference>
<evidence type="ECO:0008006" key="9">
    <source>
        <dbReference type="Google" id="ProtNLM"/>
    </source>
</evidence>
<proteinExistence type="predicted"/>